<dbReference type="PANTHER" id="PTHR32219:SF3">
    <property type="entry name" value="CALPONIN-LIKE DOMAIN PROTEIN"/>
    <property type="match status" value="1"/>
</dbReference>
<feature type="region of interest" description="Disordered" evidence="10">
    <location>
        <begin position="1"/>
        <end position="21"/>
    </location>
</feature>
<proteinExistence type="inferred from homology"/>
<evidence type="ECO:0000256" key="6">
    <source>
        <dbReference type="ARBA" id="ARBA00022989"/>
    </source>
</evidence>
<keyword evidence="4" id="KW-0812">Transmembrane</keyword>
<reference evidence="12" key="2">
    <citation type="submission" date="2025-08" db="UniProtKB">
        <authorList>
            <consortium name="RefSeq"/>
        </authorList>
    </citation>
    <scope>IDENTIFICATION</scope>
</reference>
<evidence type="ECO:0000256" key="5">
    <source>
        <dbReference type="ARBA" id="ARBA00022824"/>
    </source>
</evidence>
<evidence type="ECO:0000256" key="1">
    <source>
        <dbReference type="ARBA" id="ARBA00004162"/>
    </source>
</evidence>
<comment type="subcellular location">
    <subcellularLocation>
        <location evidence="1">Cell membrane</location>
        <topology evidence="1">Single-pass membrane protein</topology>
    </subcellularLocation>
    <subcellularLocation>
        <location evidence="2">Endoplasmic reticulum membrane</location>
        <topology evidence="2">Single-pass membrane protein</topology>
    </subcellularLocation>
</comment>
<keyword evidence="5" id="KW-0256">Endoplasmic reticulum</keyword>
<dbReference type="PANTHER" id="PTHR32219">
    <property type="entry name" value="RNA-BINDING PROTEIN YLMH-RELATED"/>
    <property type="match status" value="1"/>
</dbReference>
<keyword evidence="8" id="KW-0472">Membrane</keyword>
<keyword evidence="3" id="KW-1003">Cell membrane</keyword>
<gene>
    <name evidence="12" type="primary">LOC121217296</name>
</gene>
<keyword evidence="7" id="KW-0175">Coiled coil</keyword>
<keyword evidence="6" id="KW-1133">Transmembrane helix</keyword>
<evidence type="ECO:0000256" key="4">
    <source>
        <dbReference type="ARBA" id="ARBA00022692"/>
    </source>
</evidence>
<comment type="similarity">
    <text evidence="9">Belongs to the plant Proton pump-interactor protein family.</text>
</comment>
<evidence type="ECO:0000313" key="11">
    <source>
        <dbReference type="Proteomes" id="UP000818029"/>
    </source>
</evidence>
<dbReference type="Proteomes" id="UP000818029">
    <property type="component" value="Chromosome D05"/>
</dbReference>
<name>A0ABM3A1I9_GOSHI</name>
<sequence length="242" mass="27838">MRLEKHKERGKQSLKKEADQLKTRLKNTEAITKAAKGKYYEETDKLSELQYQFKAANDIQQEAYAQLQCLKKQSHEKLMAQVEKFTDLWNSNDEFQNEYVRCNGRSTLWRLRTLDGRALGPGEVPLVIPRALNGRAFVDHTMSGLTLKDRTQEEVAVVKAEKRTEKEELSKEEEAAKAKEALERKRRKAEKAKALEAKRDANEAVAKPPQNSQHCQHRKKTSIDETKNATVEEGFINTNTRP</sequence>
<protein>
    <submittedName>
        <fullName evidence="12">Proton pump-interactor 1-like</fullName>
    </submittedName>
</protein>
<feature type="region of interest" description="Disordered" evidence="10">
    <location>
        <begin position="163"/>
        <end position="242"/>
    </location>
</feature>
<reference evidence="11" key="1">
    <citation type="journal article" date="2020" name="Nat. Genet.">
        <title>Genomic diversifications of five Gossypium allopolyploid species and their impact on cotton improvement.</title>
        <authorList>
            <person name="Chen Z.J."/>
            <person name="Sreedasyam A."/>
            <person name="Ando A."/>
            <person name="Song Q."/>
            <person name="De Santiago L.M."/>
            <person name="Hulse-Kemp A.M."/>
            <person name="Ding M."/>
            <person name="Ye W."/>
            <person name="Kirkbride R.C."/>
            <person name="Jenkins J."/>
            <person name="Plott C."/>
            <person name="Lovell J."/>
            <person name="Lin Y.M."/>
            <person name="Vaughn R."/>
            <person name="Liu B."/>
            <person name="Simpson S."/>
            <person name="Scheffler B.E."/>
            <person name="Wen L."/>
            <person name="Saski C.A."/>
            <person name="Grover C.E."/>
            <person name="Hu G."/>
            <person name="Conover J.L."/>
            <person name="Carlson J.W."/>
            <person name="Shu S."/>
            <person name="Boston L.B."/>
            <person name="Williams M."/>
            <person name="Peterson D.G."/>
            <person name="McGee K."/>
            <person name="Jones D.C."/>
            <person name="Wendel J.F."/>
            <person name="Stelly D.M."/>
            <person name="Grimwood J."/>
            <person name="Schmutz J."/>
        </authorList>
    </citation>
    <scope>NUCLEOTIDE SEQUENCE [LARGE SCALE GENOMIC DNA]</scope>
    <source>
        <strain evidence="11">cv. TM-1</strain>
    </source>
</reference>
<evidence type="ECO:0000256" key="8">
    <source>
        <dbReference type="ARBA" id="ARBA00023136"/>
    </source>
</evidence>
<dbReference type="GeneID" id="121217296"/>
<dbReference type="InterPro" id="IPR055282">
    <property type="entry name" value="PPI1-4"/>
</dbReference>
<dbReference type="RefSeq" id="XP_040948752.1">
    <property type="nucleotide sequence ID" value="XM_041092818.1"/>
</dbReference>
<feature type="compositionally biased region" description="Basic and acidic residues" evidence="10">
    <location>
        <begin position="163"/>
        <end position="183"/>
    </location>
</feature>
<evidence type="ECO:0000313" key="12">
    <source>
        <dbReference type="RefSeq" id="XP_040948752.1"/>
    </source>
</evidence>
<evidence type="ECO:0000256" key="7">
    <source>
        <dbReference type="ARBA" id="ARBA00023054"/>
    </source>
</evidence>
<evidence type="ECO:0000256" key="2">
    <source>
        <dbReference type="ARBA" id="ARBA00004389"/>
    </source>
</evidence>
<evidence type="ECO:0000256" key="3">
    <source>
        <dbReference type="ARBA" id="ARBA00022475"/>
    </source>
</evidence>
<evidence type="ECO:0000256" key="10">
    <source>
        <dbReference type="SAM" id="MobiDB-lite"/>
    </source>
</evidence>
<accession>A0ABM3A1I9</accession>
<organism evidence="11 12">
    <name type="scientific">Gossypium hirsutum</name>
    <name type="common">Upland cotton</name>
    <name type="synonym">Gossypium mexicanum</name>
    <dbReference type="NCBI Taxonomy" id="3635"/>
    <lineage>
        <taxon>Eukaryota</taxon>
        <taxon>Viridiplantae</taxon>
        <taxon>Streptophyta</taxon>
        <taxon>Embryophyta</taxon>
        <taxon>Tracheophyta</taxon>
        <taxon>Spermatophyta</taxon>
        <taxon>Magnoliopsida</taxon>
        <taxon>eudicotyledons</taxon>
        <taxon>Gunneridae</taxon>
        <taxon>Pentapetalae</taxon>
        <taxon>rosids</taxon>
        <taxon>malvids</taxon>
        <taxon>Malvales</taxon>
        <taxon>Malvaceae</taxon>
        <taxon>Malvoideae</taxon>
        <taxon>Gossypium</taxon>
    </lineage>
</organism>
<keyword evidence="11" id="KW-1185">Reference proteome</keyword>
<evidence type="ECO:0000256" key="9">
    <source>
        <dbReference type="ARBA" id="ARBA00038080"/>
    </source>
</evidence>
<feature type="compositionally biased region" description="Basic and acidic residues" evidence="10">
    <location>
        <begin position="191"/>
        <end position="202"/>
    </location>
</feature>